<feature type="domain" description="S-Me-THD-like C-terminal" evidence="12">
    <location>
        <begin position="775"/>
        <end position="997"/>
    </location>
</feature>
<dbReference type="InterPro" id="IPR045079">
    <property type="entry name" value="Oxoprolinase-like"/>
</dbReference>
<feature type="region of interest" description="Disordered" evidence="6">
    <location>
        <begin position="1413"/>
        <end position="1485"/>
    </location>
</feature>
<dbReference type="Proteomes" id="UP001323405">
    <property type="component" value="Unassembled WGS sequence"/>
</dbReference>
<evidence type="ECO:0000256" key="4">
    <source>
        <dbReference type="ARBA" id="ARBA00022989"/>
    </source>
</evidence>
<dbReference type="Pfam" id="PF06032">
    <property type="entry name" value="S-Me-THD_N"/>
    <property type="match status" value="1"/>
</dbReference>
<feature type="compositionally biased region" description="Polar residues" evidence="6">
    <location>
        <begin position="1443"/>
        <end position="1461"/>
    </location>
</feature>
<proteinExistence type="inferred from homology"/>
<comment type="subcellular location">
    <subcellularLocation>
        <location evidence="1">Membrane</location>
        <topology evidence="1">Multi-pass membrane protein</topology>
    </subcellularLocation>
</comment>
<dbReference type="Gene3D" id="2.40.390.10">
    <property type="entry name" value="CV3147-like"/>
    <property type="match status" value="1"/>
</dbReference>
<dbReference type="Pfam" id="PF01699">
    <property type="entry name" value="Na_Ca_ex"/>
    <property type="match status" value="2"/>
</dbReference>
<dbReference type="SUPFAM" id="SSF160991">
    <property type="entry name" value="CV3147-like"/>
    <property type="match status" value="1"/>
</dbReference>
<feature type="domain" description="S-Me-THD N-terminal" evidence="11">
    <location>
        <begin position="611"/>
        <end position="771"/>
    </location>
</feature>
<dbReference type="InterPro" id="IPR002821">
    <property type="entry name" value="Hydantoinase_A"/>
</dbReference>
<dbReference type="PANTHER" id="PTHR11365:SF10">
    <property type="entry name" value="HYDANTOINASE_OXOPROLINASE"/>
    <property type="match status" value="1"/>
</dbReference>
<feature type="region of interest" description="Disordered" evidence="6">
    <location>
        <begin position="1023"/>
        <end position="1057"/>
    </location>
</feature>
<feature type="compositionally biased region" description="Basic and acidic residues" evidence="6">
    <location>
        <begin position="1327"/>
        <end position="1339"/>
    </location>
</feature>
<dbReference type="InterPro" id="IPR027479">
    <property type="entry name" value="S-Me-THD_N_sf"/>
</dbReference>
<name>A0ABR0GT89_9PEZI</name>
<evidence type="ECO:0000313" key="14">
    <source>
        <dbReference type="Proteomes" id="UP001323405"/>
    </source>
</evidence>
<gene>
    <name evidence="13" type="ORF">QC762_0003290</name>
</gene>
<dbReference type="Pfam" id="PF05378">
    <property type="entry name" value="Hydant_A_N"/>
    <property type="match status" value="1"/>
</dbReference>
<feature type="compositionally biased region" description="Low complexity" evidence="6">
    <location>
        <begin position="1463"/>
        <end position="1475"/>
    </location>
</feature>
<keyword evidence="4 7" id="KW-1133">Transmembrane helix</keyword>
<comment type="caution">
    <text evidence="13">The sequence shown here is derived from an EMBL/GenBank/DDBJ whole genome shotgun (WGS) entry which is preliminary data.</text>
</comment>
<accession>A0ABR0GT89</accession>
<keyword evidence="3 7" id="KW-0812">Transmembrane</keyword>
<dbReference type="RefSeq" id="XP_062747873.1">
    <property type="nucleotide sequence ID" value="XM_062882779.1"/>
</dbReference>
<evidence type="ECO:0000313" key="13">
    <source>
        <dbReference type="EMBL" id="KAK4658901.1"/>
    </source>
</evidence>
<feature type="domain" description="Hydantoinase/oxoprolinase N-terminal" evidence="10">
    <location>
        <begin position="11"/>
        <end position="192"/>
    </location>
</feature>
<reference evidence="13 14" key="1">
    <citation type="journal article" date="2023" name="bioRxiv">
        <title>High-quality genome assemblies of four members of thePodospora anserinaspecies complex.</title>
        <authorList>
            <person name="Ament-Velasquez S.L."/>
            <person name="Vogan A.A."/>
            <person name="Wallerman O."/>
            <person name="Hartmann F."/>
            <person name="Gautier V."/>
            <person name="Silar P."/>
            <person name="Giraud T."/>
            <person name="Johannesson H."/>
        </authorList>
    </citation>
    <scope>NUCLEOTIDE SEQUENCE [LARGE SCALE GENOMIC DNA]</scope>
    <source>
        <strain evidence="13 14">CBS 415.72m</strain>
    </source>
</reference>
<feature type="compositionally biased region" description="Basic and acidic residues" evidence="6">
    <location>
        <begin position="1294"/>
        <end position="1308"/>
    </location>
</feature>
<dbReference type="SUPFAM" id="SSF53067">
    <property type="entry name" value="Actin-like ATPase domain"/>
    <property type="match status" value="2"/>
</dbReference>
<evidence type="ECO:0000259" key="10">
    <source>
        <dbReference type="Pfam" id="PF05378"/>
    </source>
</evidence>
<dbReference type="Gene3D" id="3.40.1610.10">
    <property type="entry name" value="CV3147-like domain"/>
    <property type="match status" value="1"/>
</dbReference>
<feature type="domain" description="Sodium/calcium exchanger membrane region" evidence="8">
    <location>
        <begin position="1492"/>
        <end position="1635"/>
    </location>
</feature>
<evidence type="ECO:0000256" key="6">
    <source>
        <dbReference type="SAM" id="MobiDB-lite"/>
    </source>
</evidence>
<evidence type="ECO:0000259" key="11">
    <source>
        <dbReference type="Pfam" id="PF06032"/>
    </source>
</evidence>
<feature type="transmembrane region" description="Helical" evidence="7">
    <location>
        <begin position="1165"/>
        <end position="1184"/>
    </location>
</feature>
<dbReference type="InterPro" id="IPR044880">
    <property type="entry name" value="NCX_ion-bd_dom_sf"/>
</dbReference>
<feature type="compositionally biased region" description="Basic and acidic residues" evidence="6">
    <location>
        <begin position="1043"/>
        <end position="1057"/>
    </location>
</feature>
<feature type="transmembrane region" description="Helical" evidence="7">
    <location>
        <begin position="1556"/>
        <end position="1582"/>
    </location>
</feature>
<keyword evidence="5 7" id="KW-0472">Membrane</keyword>
<evidence type="ECO:0000256" key="2">
    <source>
        <dbReference type="ARBA" id="ARBA00008170"/>
    </source>
</evidence>
<evidence type="ECO:0000256" key="5">
    <source>
        <dbReference type="ARBA" id="ARBA00023136"/>
    </source>
</evidence>
<evidence type="ECO:0000256" key="1">
    <source>
        <dbReference type="ARBA" id="ARBA00004141"/>
    </source>
</evidence>
<feature type="compositionally biased region" description="Low complexity" evidence="6">
    <location>
        <begin position="555"/>
        <end position="576"/>
    </location>
</feature>
<feature type="region of interest" description="Disordered" evidence="6">
    <location>
        <begin position="555"/>
        <end position="590"/>
    </location>
</feature>
<feature type="region of interest" description="Disordered" evidence="6">
    <location>
        <begin position="1322"/>
        <end position="1375"/>
    </location>
</feature>
<evidence type="ECO:0000256" key="3">
    <source>
        <dbReference type="ARBA" id="ARBA00022692"/>
    </source>
</evidence>
<organism evidence="13 14">
    <name type="scientific">Podospora pseudocomata</name>
    <dbReference type="NCBI Taxonomy" id="2093779"/>
    <lineage>
        <taxon>Eukaryota</taxon>
        <taxon>Fungi</taxon>
        <taxon>Dikarya</taxon>
        <taxon>Ascomycota</taxon>
        <taxon>Pezizomycotina</taxon>
        <taxon>Sordariomycetes</taxon>
        <taxon>Sordariomycetidae</taxon>
        <taxon>Sordariales</taxon>
        <taxon>Podosporaceae</taxon>
        <taxon>Podospora</taxon>
    </lineage>
</organism>
<feature type="region of interest" description="Disordered" evidence="6">
    <location>
        <begin position="1280"/>
        <end position="1308"/>
    </location>
</feature>
<dbReference type="PANTHER" id="PTHR11365">
    <property type="entry name" value="5-OXOPROLINASE RELATED"/>
    <property type="match status" value="1"/>
</dbReference>
<protein>
    <submittedName>
        <fullName evidence="13">Uncharacterized protein</fullName>
    </submittedName>
</protein>
<evidence type="ECO:0000256" key="7">
    <source>
        <dbReference type="SAM" id="Phobius"/>
    </source>
</evidence>
<comment type="similarity">
    <text evidence="2">Belongs to the Ca(2+):cation antiporter (CaCA) (TC 2.A.19) family.</text>
</comment>
<feature type="transmembrane region" description="Helical" evidence="7">
    <location>
        <begin position="1204"/>
        <end position="1223"/>
    </location>
</feature>
<feature type="compositionally biased region" description="Basic residues" evidence="6">
    <location>
        <begin position="1347"/>
        <end position="1365"/>
    </location>
</feature>
<dbReference type="InterPro" id="IPR010318">
    <property type="entry name" value="S-Me-THD_N"/>
</dbReference>
<dbReference type="InterPro" id="IPR004837">
    <property type="entry name" value="NaCa_Exmemb"/>
</dbReference>
<evidence type="ECO:0000259" key="8">
    <source>
        <dbReference type="Pfam" id="PF01699"/>
    </source>
</evidence>
<dbReference type="Pfam" id="PF20906">
    <property type="entry name" value="S-Me-THD_C"/>
    <property type="match status" value="1"/>
</dbReference>
<feature type="domain" description="Hydantoinase A/oxoprolinase" evidence="9">
    <location>
        <begin position="212"/>
        <end position="437"/>
    </location>
</feature>
<dbReference type="InterPro" id="IPR048350">
    <property type="entry name" value="S-Me-THD-like_C"/>
</dbReference>
<dbReference type="GeneID" id="87902266"/>
<feature type="transmembrane region" description="Helical" evidence="7">
    <location>
        <begin position="1099"/>
        <end position="1120"/>
    </location>
</feature>
<feature type="transmembrane region" description="Helical" evidence="7">
    <location>
        <begin position="1132"/>
        <end position="1153"/>
    </location>
</feature>
<feature type="transmembrane region" description="Helical" evidence="7">
    <location>
        <begin position="1589"/>
        <end position="1611"/>
    </location>
</feature>
<evidence type="ECO:0000259" key="9">
    <source>
        <dbReference type="Pfam" id="PF01968"/>
    </source>
</evidence>
<feature type="domain" description="Sodium/calcium exchanger membrane region" evidence="8">
    <location>
        <begin position="1101"/>
        <end position="1255"/>
    </location>
</feature>
<dbReference type="InterPro" id="IPR043129">
    <property type="entry name" value="ATPase_NBD"/>
</dbReference>
<dbReference type="Pfam" id="PF01968">
    <property type="entry name" value="Hydantoinase_A"/>
    <property type="match status" value="1"/>
</dbReference>
<feature type="compositionally biased region" description="Polar residues" evidence="6">
    <location>
        <begin position="1413"/>
        <end position="1424"/>
    </location>
</feature>
<evidence type="ECO:0000259" key="12">
    <source>
        <dbReference type="Pfam" id="PF20906"/>
    </source>
</evidence>
<dbReference type="InterPro" id="IPR008040">
    <property type="entry name" value="Hydant_A_N"/>
</dbReference>
<feature type="transmembrane region" description="Helical" evidence="7">
    <location>
        <begin position="1617"/>
        <end position="1637"/>
    </location>
</feature>
<feature type="transmembrane region" description="Helical" evidence="7">
    <location>
        <begin position="1066"/>
        <end position="1092"/>
    </location>
</feature>
<sequence length="1663" mass="178191">MADTSLQKTLRIGVDVGGTNTDGVILDPSRANDPQTRGILAWHKAATTPDPSDGISKAVTTLFTSANISPEQVATVTIGTTHFVNAIVERDEARLSKVAVIRLSGPFSKHAPPCVDWPDDLREIILGYYALVKGGLEVDGELISDINENEILEHCEEIQKRGITSVVVNGVFSPIDTVERQEERAADIIRRRIPGCDVVCSKEVANLGFLERENAALLNASILRFARKTIKSFQKPVRQLGIKCPVFITQNDGTVLSGEVASRFPIKTFSSGPTNSMRGAAFLVQGEDKANADGQGEGMMVVDIGGTTTDVGLLLPNGFPRQQAAYSDFSGVRMNFSCPDVKSIGLGGGSIVRKGDTFSIGPHSVGYKLTSESIVFGGKALTATDCAVAANPALGIGTPELVQGALTQDEASVYETLVKKKLEKIIDTMKTSPADTAVVLVGGGAIIAPNQLRGASKVLKPEWSQVANAIGAAIARISAVVDTIRSTETQTVKQLLAEISDEAKAKVIAAGATAESVKIVEVEELPLQYVANKTRFIVRAAGDFDLSHTDTIAELSSEQASEQQETESEQPSQQAATGGQNKKQVGKEAHQVDISTYKPDVCNRVWHVNETDLSWISTGCYILGTGGGGSPYPHMILLRQLLRAGATVRVVSPEDVEDDAAVGCGGGAGSPTVSIEKLQGDEMMEAQNELYKICDDQATHMIALEIGGGNGLQGLTLGASSNMDLPCVDGDWMGRAYPTKWQTTPVVFNERQPIWSPICIADGNGNVVVMPKASSDRQVERIMRAALSNMGSQVAAAEPPVTGAEMKRWVVENTISQAWRIGRAVARARQENRLETMAESIIDECGGSASGKVLFKGKIVGVQRTLRMGHVYGECIIEGTDVSGSDYPTTRKEREQQFTGRIKIPFKNENIAAVKIHDGQEEGVLEKQEDVLAIVPDLICVIDAQNGEAIGTPEYRYGLLVMVIALAASDKWTDSERGIELGGPKAFGFGHLEYKPVGTFVKPVSVIDEFNASDRIRTWARTKAHGPSPLTGTPPRTHAAEAGNERREGRRDRPAEDTSRNAFTSFWLTIRAILFSSIVNVLLIFVPVGFAVRFAHLPAGVVFGVNAVAIIPLASLLSHATESVASRMGDTVGALMNVTFGNAVELIIFIIALCKDQIRIVQASLVGSILANVLLILGMCFLLGGLRFREQIYNSTVTQTSASLLALSVMSLLIPTVFHASFSKILTADDKVLKISRGTSVILLLVYLLYLVFQLKSHSYLYESTPQHIIEMETRPGPAAHYFHSSSSLDEMDSDHNTSSDENREDEGIGRGRQLEALQLHSTGSAEDTHPDAVTDGHESGQGAPTHSHKKSKKSKHHHKRHHSKTHCDSGEQTQPSVRRVAFEEGPSLEAQPVPTSPRPLSLSFRQLPLFTPRQSGLNINNPSNLPPACPRRARSLPLNRGPPTSSSIFDPSFRFSTANAEPQPSTTSAPTTSPDDGRSTTTSKPPIWPPILVLLISTALISLQAEFMVSAITPLLASDTGLSEAFIGLILLPIVGNAAEHLTAVTVALKNKMDLAIGVAVGSSIQIALFVTPLVVILGWAMGKDMSLFFTLFETVCVVVSAFIVSFLVLDGRSNYLEGALLVAGYVMIAVAAFFYPDVAAANLLGGGQDELLNGGPLDGTG</sequence>
<feature type="transmembrane region" description="Helical" evidence="7">
    <location>
        <begin position="1488"/>
        <end position="1504"/>
    </location>
</feature>
<dbReference type="Gene3D" id="1.20.1420.30">
    <property type="entry name" value="NCX, central ion-binding region"/>
    <property type="match status" value="2"/>
</dbReference>
<keyword evidence="14" id="KW-1185">Reference proteome</keyword>
<dbReference type="EMBL" id="JAFFHA010000001">
    <property type="protein sequence ID" value="KAK4658901.1"/>
    <property type="molecule type" value="Genomic_DNA"/>
</dbReference>
<dbReference type="InterPro" id="IPR024071">
    <property type="entry name" value="S-Me-THD_C_sf"/>
</dbReference>